<accession>A0ABR6YAE3</accession>
<evidence type="ECO:0000256" key="1">
    <source>
        <dbReference type="SAM" id="Coils"/>
    </source>
</evidence>
<dbReference type="EMBL" id="JACOGA010000006">
    <property type="protein sequence ID" value="MBC3873613.1"/>
    <property type="molecule type" value="Genomic_DNA"/>
</dbReference>
<dbReference type="InterPro" id="IPR008756">
    <property type="entry name" value="Peptidase_M56"/>
</dbReference>
<comment type="caution">
    <text evidence="4">The sequence shown here is derived from an EMBL/GenBank/DDBJ whole genome shotgun (WGS) entry which is preliminary data.</text>
</comment>
<feature type="domain" description="Peptidase M56" evidence="3">
    <location>
        <begin position="25"/>
        <end position="271"/>
    </location>
</feature>
<dbReference type="Proteomes" id="UP000624279">
    <property type="component" value="Unassembled WGS sequence"/>
</dbReference>
<reference evidence="4 5" key="1">
    <citation type="submission" date="2020-08" db="EMBL/GenBank/DDBJ databases">
        <title>Novel species isolated from subtropical streams in China.</title>
        <authorList>
            <person name="Lu H."/>
        </authorList>
    </citation>
    <scope>NUCLEOTIDE SEQUENCE [LARGE SCALE GENOMIC DNA]</scope>
    <source>
        <strain evidence="4 5">LX15W</strain>
    </source>
</reference>
<feature type="transmembrane region" description="Helical" evidence="2">
    <location>
        <begin position="123"/>
        <end position="144"/>
    </location>
</feature>
<evidence type="ECO:0000256" key="2">
    <source>
        <dbReference type="SAM" id="Phobius"/>
    </source>
</evidence>
<feature type="transmembrane region" description="Helical" evidence="2">
    <location>
        <begin position="233"/>
        <end position="255"/>
    </location>
</feature>
<keyword evidence="4" id="KW-0645">Protease</keyword>
<proteinExistence type="predicted"/>
<dbReference type="PANTHER" id="PTHR34978">
    <property type="entry name" value="POSSIBLE SENSOR-TRANSDUCER PROTEIN BLAR"/>
    <property type="match status" value="1"/>
</dbReference>
<evidence type="ECO:0000259" key="3">
    <source>
        <dbReference type="Pfam" id="PF05569"/>
    </source>
</evidence>
<dbReference type="CDD" id="cd07341">
    <property type="entry name" value="M56_BlaR1_MecR1_like"/>
    <property type="match status" value="1"/>
</dbReference>
<name>A0ABR6YAE3_9BURK</name>
<feature type="transmembrane region" description="Helical" evidence="2">
    <location>
        <begin position="6"/>
        <end position="33"/>
    </location>
</feature>
<keyword evidence="5" id="KW-1185">Reference proteome</keyword>
<keyword evidence="2" id="KW-1133">Transmembrane helix</keyword>
<dbReference type="GO" id="GO:0008237">
    <property type="term" value="F:metallopeptidase activity"/>
    <property type="evidence" value="ECO:0007669"/>
    <property type="project" value="UniProtKB-KW"/>
</dbReference>
<keyword evidence="4" id="KW-0378">Hydrolase</keyword>
<evidence type="ECO:0000313" key="4">
    <source>
        <dbReference type="EMBL" id="MBC3873613.1"/>
    </source>
</evidence>
<keyword evidence="2" id="KW-0812">Transmembrane</keyword>
<feature type="transmembrane region" description="Helical" evidence="2">
    <location>
        <begin position="45"/>
        <end position="64"/>
    </location>
</feature>
<dbReference type="InterPro" id="IPR052173">
    <property type="entry name" value="Beta-lactam_resp_regulator"/>
</dbReference>
<keyword evidence="2" id="KW-0472">Membrane</keyword>
<dbReference type="Pfam" id="PF05569">
    <property type="entry name" value="Peptidase_M56"/>
    <property type="match status" value="1"/>
</dbReference>
<keyword evidence="1" id="KW-0175">Coiled coil</keyword>
<feature type="coiled-coil region" evidence="1">
    <location>
        <begin position="514"/>
        <end position="631"/>
    </location>
</feature>
<dbReference type="RefSeq" id="WP_186941636.1">
    <property type="nucleotide sequence ID" value="NZ_JACOGA010000006.1"/>
</dbReference>
<gene>
    <name evidence="4" type="ORF">H8K55_08440</name>
</gene>
<evidence type="ECO:0000313" key="5">
    <source>
        <dbReference type="Proteomes" id="UP000624279"/>
    </source>
</evidence>
<keyword evidence="4" id="KW-0482">Metalloprotease</keyword>
<dbReference type="PANTHER" id="PTHR34978:SF3">
    <property type="entry name" value="SLR0241 PROTEIN"/>
    <property type="match status" value="1"/>
</dbReference>
<sequence length="651" mass="72069">MSHLQEWIAVLAMALLHFVWQGCVIVAVSAVVLRLLRRHTAQTRYAFASFALLLCLLLPLLYLLQHAPTTLDTGNPSIDQVVNTSDGSVQSAQGFSAESVEGSAKASVDSLWNFVLRFGLPGYLPYLVIFWLCGVLILLVRMLAGVRWVTQQVRQAAQQPDPVWQAKLQRMAAAMGMTKTLRFGLSDSLEFPVTAGWWCPIVILPSALLSGMPVELIEALLAHEVAHIKRFDYLVNLLQSLIEIVLFYHPAVWWLSRQIRQEREQIADDLAASLLGEPRRLALALSELERYQFTHPQLAQVAHGGNLMLRIKRLVQPDSTVNTAAWKIVFPGLALGATCLALFAQAHTVNTNLSTPLNANPTAVVSPNVHAVSGTVLSTIPASADLNKSAAITPKSVKASDKDTNFALVKPRGEHNTFVHTSRSGMAEIEKLKRQHAEEFLWFSEKGQSYWIKDPEILSQAEAAYKPVEELGTQMEQHGKKMEQYGTVMEKLGAEMAALSVNEREIDRAVEASMHGFEKKLAAYEKKLEAAAAKVEQATTPQARQHALENLSQQQAKFQAVAAELQKKDQAMQQQQAQIQQQLEQSLRPVQDLSKKMEEAAKPMDELGKQMDQLGKKMDALSQQAEKQILELIQTAKQKKLVLPVTPASGA</sequence>
<organism evidence="4 5">
    <name type="scientific">Undibacterium flavidum</name>
    <dbReference type="NCBI Taxonomy" id="2762297"/>
    <lineage>
        <taxon>Bacteria</taxon>
        <taxon>Pseudomonadati</taxon>
        <taxon>Pseudomonadota</taxon>
        <taxon>Betaproteobacteria</taxon>
        <taxon>Burkholderiales</taxon>
        <taxon>Oxalobacteraceae</taxon>
        <taxon>Undibacterium</taxon>
    </lineage>
</organism>
<protein>
    <submittedName>
        <fullName evidence="4">M48 family metalloprotease</fullName>
    </submittedName>
</protein>